<dbReference type="GO" id="GO:0061665">
    <property type="term" value="F:SUMO ligase activity"/>
    <property type="evidence" value="ECO:0007669"/>
    <property type="project" value="TreeGrafter"/>
</dbReference>
<proteinExistence type="predicted"/>
<comment type="caution">
    <text evidence="1">The sequence shown here is derived from an EMBL/GenBank/DDBJ whole genome shotgun (WGS) entry which is preliminary data.</text>
</comment>
<evidence type="ECO:0008006" key="3">
    <source>
        <dbReference type="Google" id="ProtNLM"/>
    </source>
</evidence>
<dbReference type="GO" id="GO:0000785">
    <property type="term" value="C:chromatin"/>
    <property type="evidence" value="ECO:0007669"/>
    <property type="project" value="TreeGrafter"/>
</dbReference>
<reference evidence="1" key="1">
    <citation type="submission" date="2021-01" db="EMBL/GenBank/DDBJ databases">
        <authorList>
            <consortium name="Genoscope - CEA"/>
            <person name="William W."/>
        </authorList>
    </citation>
    <scope>NUCLEOTIDE SEQUENCE</scope>
</reference>
<dbReference type="GO" id="GO:0016925">
    <property type="term" value="P:protein sumoylation"/>
    <property type="evidence" value="ECO:0007669"/>
    <property type="project" value="TreeGrafter"/>
</dbReference>
<dbReference type="PANTHER" id="PTHR10782:SF4">
    <property type="entry name" value="TONALLI, ISOFORM E"/>
    <property type="match status" value="1"/>
</dbReference>
<dbReference type="EMBL" id="CAJJDP010000024">
    <property type="protein sequence ID" value="CAD8150716.1"/>
    <property type="molecule type" value="Genomic_DNA"/>
</dbReference>
<dbReference type="OrthoDB" id="10263264at2759"/>
<name>A0A8S1THM0_PAROT</name>
<evidence type="ECO:0000313" key="1">
    <source>
        <dbReference type="EMBL" id="CAD8150716.1"/>
    </source>
</evidence>
<gene>
    <name evidence="1" type="ORF">POCTA_138.1.T0240083</name>
</gene>
<dbReference type="AlphaFoldDB" id="A0A8S1THM0"/>
<organism evidence="1 2">
    <name type="scientific">Paramecium octaurelia</name>
    <dbReference type="NCBI Taxonomy" id="43137"/>
    <lineage>
        <taxon>Eukaryota</taxon>
        <taxon>Sar</taxon>
        <taxon>Alveolata</taxon>
        <taxon>Ciliophora</taxon>
        <taxon>Intramacronucleata</taxon>
        <taxon>Oligohymenophorea</taxon>
        <taxon>Peniculida</taxon>
        <taxon>Parameciidae</taxon>
        <taxon>Paramecium</taxon>
    </lineage>
</organism>
<sequence length="576" mass="67897">MDQRSPQKQQSSPIKMSINNIDKITYAIKDSWKSQMDENQKLFDQFLQYCKSQYPVFNIKFTCSISGEWLEQPVSFTQCIIDKKHLNDCFDLKQILKYLIQNDSNFMQDGYIQCPLCRSKSHFKKDIPLIPNLFFQQLKQQLNDKSKPITYYLSTQTLIPFYPGFLGKEQFQYNNQIQQIFGQQQDVQQSFSTIRKITKGNESFKYFHVCLLGNIRIQIPVRGKQCRHLECYDFLYLQWYMQQRDQKQLKCLLLGCQEIINLNELQLDSELYEIGLKSFNFSSDFIFDPQSSTLLDTYSITNYDPQIAAYKKLVPTTTETMNYIKSIYDLTDRIYSSTKNQELTDKFYEHPLNGDLNIIKDSSTNCKVEIPCRCIRCDKVNVCDLRFMSCILNQVQHPENRNGVKTYSVACPLCNNPFSPKKRHRDQSVHEQVYVDTKMLNFITTIKNFNYLNKEKYQLFLQKKLYPTLRFEELESPIQELDQFNLKLRCLITNQKLRNPIRGIYCHHPEAFDENSLTDLCSTGQLDLNLAQCPLCQQSIHKLTHDNTFKELLGQLQGDFDEVQVFPKLKLIKQLK</sequence>
<dbReference type="PANTHER" id="PTHR10782">
    <property type="entry name" value="ZINC FINGER MIZ DOMAIN-CONTAINING PROTEIN"/>
    <property type="match status" value="1"/>
</dbReference>
<keyword evidence="2" id="KW-1185">Reference proteome</keyword>
<dbReference type="OMA" id="CKVEIPC"/>
<dbReference type="Proteomes" id="UP000683925">
    <property type="component" value="Unassembled WGS sequence"/>
</dbReference>
<evidence type="ECO:0000313" key="2">
    <source>
        <dbReference type="Proteomes" id="UP000683925"/>
    </source>
</evidence>
<accession>A0A8S1THM0</accession>
<protein>
    <recommendedName>
        <fullName evidence="3">SP-RING-type domain-containing protein</fullName>
    </recommendedName>
</protein>